<proteinExistence type="predicted"/>
<dbReference type="EMBL" id="KV784353">
    <property type="protein sequence ID" value="OEU22292.1"/>
    <property type="molecule type" value="Genomic_DNA"/>
</dbReference>
<keyword evidence="3" id="KW-1185">Reference proteome</keyword>
<gene>
    <name evidence="2" type="ORF">FRACYDRAFT_150757</name>
</gene>
<dbReference type="AlphaFoldDB" id="A0A1E7FVV9"/>
<evidence type="ECO:0000313" key="2">
    <source>
        <dbReference type="EMBL" id="OEU22292.1"/>
    </source>
</evidence>
<accession>A0A1E7FVV9</accession>
<reference evidence="2 3" key="1">
    <citation type="submission" date="2016-09" db="EMBL/GenBank/DDBJ databases">
        <title>Extensive genetic diversity and differential bi-allelic expression allows diatom success in the polar Southern Ocean.</title>
        <authorList>
            <consortium name="DOE Joint Genome Institute"/>
            <person name="Mock T."/>
            <person name="Otillar R.P."/>
            <person name="Strauss J."/>
            <person name="Dupont C."/>
            <person name="Frickenhaus S."/>
            <person name="Maumus F."/>
            <person name="Mcmullan M."/>
            <person name="Sanges R."/>
            <person name="Schmutz J."/>
            <person name="Toseland A."/>
            <person name="Valas R."/>
            <person name="Veluchamy A."/>
            <person name="Ward B.J."/>
            <person name="Allen A."/>
            <person name="Barry K."/>
            <person name="Falciatore A."/>
            <person name="Ferrante M."/>
            <person name="Fortunato A.E."/>
            <person name="Gloeckner G."/>
            <person name="Gruber A."/>
            <person name="Hipkin R."/>
            <person name="Janech M."/>
            <person name="Kroth P."/>
            <person name="Leese F."/>
            <person name="Lindquist E."/>
            <person name="Lyon B.R."/>
            <person name="Martin J."/>
            <person name="Mayer C."/>
            <person name="Parker M."/>
            <person name="Quesneville H."/>
            <person name="Raymond J."/>
            <person name="Uhlig C."/>
            <person name="Valentin K.U."/>
            <person name="Worden A.Z."/>
            <person name="Armbrust E.V."/>
            <person name="Bowler C."/>
            <person name="Green B."/>
            <person name="Moulton V."/>
            <person name="Van Oosterhout C."/>
            <person name="Grigoriev I."/>
        </authorList>
    </citation>
    <scope>NUCLEOTIDE SEQUENCE [LARGE SCALE GENOMIC DNA]</scope>
    <source>
        <strain evidence="2 3">CCMP1102</strain>
    </source>
</reference>
<dbReference type="KEGG" id="fcy:FRACYDRAFT_150757"/>
<sequence>METMSPDELLEQSRKAQEQLSKMTPDDLESVNKVIKNSNDAIEATVDDEGDKPMETGPGSSSDSKVIDAMFQVAEFMSDSPTIGGATFTGFYSLPIIQLLSGDREFDLSMKELKECWTDGSLGATRVDRVGFERVWKEVQEYFEDDIMQEARKEARKITSPKKKRPNTATSATIGDNLSTEELEKVNDRVKNLSTDEVGSVLDMMEEMDPAQEARLKTMGVDPNLMKQTAAMLKDNPQMREQAKQMMENMSPEEMLKASQQAQEQMSNMSEADVKKALDQLKN</sequence>
<name>A0A1E7FVV9_9STRA</name>
<evidence type="ECO:0000313" key="3">
    <source>
        <dbReference type="Proteomes" id="UP000095751"/>
    </source>
</evidence>
<feature type="compositionally biased region" description="Polar residues" evidence="1">
    <location>
        <begin position="258"/>
        <end position="270"/>
    </location>
</feature>
<feature type="compositionally biased region" description="Basic and acidic residues" evidence="1">
    <location>
        <begin position="272"/>
        <end position="283"/>
    </location>
</feature>
<evidence type="ECO:0000256" key="1">
    <source>
        <dbReference type="SAM" id="MobiDB-lite"/>
    </source>
</evidence>
<organism evidence="2 3">
    <name type="scientific">Fragilariopsis cylindrus CCMP1102</name>
    <dbReference type="NCBI Taxonomy" id="635003"/>
    <lineage>
        <taxon>Eukaryota</taxon>
        <taxon>Sar</taxon>
        <taxon>Stramenopiles</taxon>
        <taxon>Ochrophyta</taxon>
        <taxon>Bacillariophyta</taxon>
        <taxon>Bacillariophyceae</taxon>
        <taxon>Bacillariophycidae</taxon>
        <taxon>Bacillariales</taxon>
        <taxon>Bacillariaceae</taxon>
        <taxon>Fragilariopsis</taxon>
    </lineage>
</organism>
<feature type="compositionally biased region" description="Polar residues" evidence="1">
    <location>
        <begin position="167"/>
        <end position="180"/>
    </location>
</feature>
<feature type="region of interest" description="Disordered" evidence="1">
    <location>
        <begin position="234"/>
        <end position="283"/>
    </location>
</feature>
<feature type="region of interest" description="Disordered" evidence="1">
    <location>
        <begin position="1"/>
        <end position="63"/>
    </location>
</feature>
<dbReference type="Proteomes" id="UP000095751">
    <property type="component" value="Unassembled WGS sequence"/>
</dbReference>
<feature type="region of interest" description="Disordered" evidence="1">
    <location>
        <begin position="154"/>
        <end position="180"/>
    </location>
</feature>
<dbReference type="InParanoid" id="A0A1E7FVV9"/>
<protein>
    <submittedName>
        <fullName evidence="2">Uncharacterized protein</fullName>
    </submittedName>
</protein>
<feature type="non-terminal residue" evidence="2">
    <location>
        <position position="283"/>
    </location>
</feature>
<dbReference type="OrthoDB" id="41536at2759"/>